<dbReference type="CDD" id="cd09087">
    <property type="entry name" value="Ape1-like_AP-endo"/>
    <property type="match status" value="1"/>
</dbReference>
<accession>A0AAV4DD92</accession>
<evidence type="ECO:0000256" key="9">
    <source>
        <dbReference type="PIRSR" id="PIRSR604808-3"/>
    </source>
</evidence>
<keyword evidence="6 8" id="KW-0460">Magnesium</keyword>
<feature type="domain" description="Endonuclease/exonuclease/phosphatase" evidence="12">
    <location>
        <begin position="264"/>
        <end position="505"/>
    </location>
</feature>
<keyword evidence="13" id="KW-0456">Lyase</keyword>
<dbReference type="GO" id="GO:0046872">
    <property type="term" value="F:metal ion binding"/>
    <property type="evidence" value="ECO:0007669"/>
    <property type="project" value="UniProtKB-KW"/>
</dbReference>
<dbReference type="Gene3D" id="3.60.10.10">
    <property type="entry name" value="Endonuclease/exonuclease/phosphatase"/>
    <property type="match status" value="1"/>
</dbReference>
<evidence type="ECO:0000256" key="8">
    <source>
        <dbReference type="PIRSR" id="PIRSR604808-2"/>
    </source>
</evidence>
<evidence type="ECO:0000256" key="5">
    <source>
        <dbReference type="ARBA" id="ARBA00022801"/>
    </source>
</evidence>
<dbReference type="Pfam" id="PF03372">
    <property type="entry name" value="Exo_endo_phos"/>
    <property type="match status" value="1"/>
</dbReference>
<evidence type="ECO:0000256" key="3">
    <source>
        <dbReference type="ARBA" id="ARBA00007092"/>
    </source>
</evidence>
<evidence type="ECO:0000256" key="6">
    <source>
        <dbReference type="ARBA" id="ARBA00022842"/>
    </source>
</evidence>
<keyword evidence="10" id="KW-0234">DNA repair</keyword>
<feature type="binding site" evidence="8">
    <location>
        <position position="407"/>
    </location>
    <ligand>
        <name>Mg(2+)</name>
        <dbReference type="ChEBI" id="CHEBI:18420"/>
        <label>1</label>
    </ligand>
</feature>
<evidence type="ECO:0000256" key="2">
    <source>
        <dbReference type="ARBA" id="ARBA00001936"/>
    </source>
</evidence>
<feature type="region of interest" description="Disordered" evidence="11">
    <location>
        <begin position="142"/>
        <end position="238"/>
    </location>
</feature>
<feature type="compositionally biased region" description="Basic and acidic residues" evidence="11">
    <location>
        <begin position="218"/>
        <end position="230"/>
    </location>
</feature>
<keyword evidence="4 8" id="KW-0479">Metal-binding</keyword>
<feature type="compositionally biased region" description="Basic and acidic residues" evidence="11">
    <location>
        <begin position="170"/>
        <end position="184"/>
    </location>
</feature>
<dbReference type="PROSITE" id="PS00728">
    <property type="entry name" value="AP_NUCLEASE_F1_3"/>
    <property type="match status" value="1"/>
</dbReference>
<dbReference type="GO" id="GO:0003906">
    <property type="term" value="F:DNA-(apurinic or apyrimidinic site) endonuclease activity"/>
    <property type="evidence" value="ECO:0007669"/>
    <property type="project" value="TreeGrafter"/>
</dbReference>
<comment type="caution">
    <text evidence="13">The sequence shown here is derived from an EMBL/GenBank/DDBJ whole genome shotgun (WGS) entry which is preliminary data.</text>
</comment>
<feature type="active site" description="Proton acceptor" evidence="7">
    <location>
        <position position="505"/>
    </location>
</feature>
<dbReference type="InterPro" id="IPR036691">
    <property type="entry name" value="Endo/exonu/phosph_ase_sf"/>
</dbReference>
<proteinExistence type="inferred from homology"/>
<dbReference type="PANTHER" id="PTHR22748:SF6">
    <property type="entry name" value="DNA-(APURINIC OR APYRIMIDINIC SITE) ENDONUCLEASE"/>
    <property type="match status" value="1"/>
</dbReference>
<dbReference type="NCBIfam" id="TIGR00633">
    <property type="entry name" value="xth"/>
    <property type="match status" value="1"/>
</dbReference>
<comment type="cofactor">
    <cofactor evidence="2">
        <name>Mn(2+)</name>
        <dbReference type="ChEBI" id="CHEBI:29035"/>
    </cofactor>
</comment>
<reference evidence="13 14" key="1">
    <citation type="journal article" date="2021" name="Elife">
        <title>Chloroplast acquisition without the gene transfer in kleptoplastic sea slugs, Plakobranchus ocellatus.</title>
        <authorList>
            <person name="Maeda T."/>
            <person name="Takahashi S."/>
            <person name="Yoshida T."/>
            <person name="Shimamura S."/>
            <person name="Takaki Y."/>
            <person name="Nagai Y."/>
            <person name="Toyoda A."/>
            <person name="Suzuki Y."/>
            <person name="Arimoto A."/>
            <person name="Ishii H."/>
            <person name="Satoh N."/>
            <person name="Nishiyama T."/>
            <person name="Hasebe M."/>
            <person name="Maruyama T."/>
            <person name="Minagawa J."/>
            <person name="Obokata J."/>
            <person name="Shigenobu S."/>
        </authorList>
    </citation>
    <scope>NUCLEOTIDE SEQUENCE [LARGE SCALE GENOMIC DNA]</scope>
</reference>
<feature type="compositionally biased region" description="Low complexity" evidence="11">
    <location>
        <begin position="10"/>
        <end position="27"/>
    </location>
</feature>
<evidence type="ECO:0000313" key="14">
    <source>
        <dbReference type="Proteomes" id="UP000735302"/>
    </source>
</evidence>
<dbReference type="GO" id="GO:0008311">
    <property type="term" value="F:double-stranded DNA 3'-5' DNA exonuclease activity"/>
    <property type="evidence" value="ECO:0007669"/>
    <property type="project" value="UniProtKB-EC"/>
</dbReference>
<sequence>MNNFDDDNKYNNNNNNNINNNNNNKNNSDNDDDDNGDYDNYCNILKDISIILCRLRTWGSLLQGLPEKLQGTWFLRASVKIRQNLQASSVESVQRHFALPALFSNTVKKSHLGSSFQKNPLSILKPFSGLLYKAIPMGPKRAAKATKATEKTEPENAEKAKSRKGAKATKATEKAKPETVEQAKPKKAAKATKATEKAKPETAEKAQDAKPKKSPQKRKAESAAEDEPKPKLKARVSISDTIKDTDFSATGKTQDGRASNFKIASWNINGIRAWLDKDGTSYIKAEQPDVLCVQELKCDTSKIPAQTAVDGYTTHWLSGDTEGYSGVGIYYKTKPIKITDGIGISKHDDEGRVITAEFEKFFLVNTYIPNSGRNLVRLKYRTQEWDVAFRNYLKSLDEKKPVIWCGDLNVAHQEIDIKNPKTNKRNAGFTQEERDSFTETLEEGFIDSFRELYPEEEGAYTFWTYMMNARAKNVGWRLDYFVVSKRFKENICDNIIRSKVMGSDHCPIVLQLAL</sequence>
<evidence type="ECO:0000256" key="7">
    <source>
        <dbReference type="PIRSR" id="PIRSR604808-1"/>
    </source>
</evidence>
<dbReference type="PANTHER" id="PTHR22748">
    <property type="entry name" value="AP ENDONUCLEASE"/>
    <property type="match status" value="1"/>
</dbReference>
<feature type="region of interest" description="Disordered" evidence="11">
    <location>
        <begin position="1"/>
        <end position="32"/>
    </location>
</feature>
<dbReference type="GO" id="GO:0005634">
    <property type="term" value="C:nucleus"/>
    <property type="evidence" value="ECO:0007669"/>
    <property type="project" value="TreeGrafter"/>
</dbReference>
<evidence type="ECO:0000313" key="13">
    <source>
        <dbReference type="EMBL" id="GFO42154.1"/>
    </source>
</evidence>
<organism evidence="13 14">
    <name type="scientific">Plakobranchus ocellatus</name>
    <dbReference type="NCBI Taxonomy" id="259542"/>
    <lineage>
        <taxon>Eukaryota</taxon>
        <taxon>Metazoa</taxon>
        <taxon>Spiralia</taxon>
        <taxon>Lophotrochozoa</taxon>
        <taxon>Mollusca</taxon>
        <taxon>Gastropoda</taxon>
        <taxon>Heterobranchia</taxon>
        <taxon>Euthyneura</taxon>
        <taxon>Panpulmonata</taxon>
        <taxon>Sacoglossa</taxon>
        <taxon>Placobranchoidea</taxon>
        <taxon>Plakobranchidae</taxon>
        <taxon>Plakobranchus</taxon>
    </lineage>
</organism>
<keyword evidence="10" id="KW-0227">DNA damage</keyword>
<feature type="binding site" evidence="8">
    <location>
        <position position="505"/>
    </location>
    <ligand>
        <name>Mg(2+)</name>
        <dbReference type="ChEBI" id="CHEBI:18420"/>
        <label>1</label>
    </ligand>
</feature>
<dbReference type="FunFam" id="3.60.10.10:FF:000026">
    <property type="entry name" value="Exodeoxyribonuclease III"/>
    <property type="match status" value="1"/>
</dbReference>
<dbReference type="GO" id="GO:0016829">
    <property type="term" value="F:lyase activity"/>
    <property type="evidence" value="ECO:0007669"/>
    <property type="project" value="UniProtKB-KW"/>
</dbReference>
<protein>
    <recommendedName>
        <fullName evidence="10">DNA-(apurinic or apyrimidinic site) endonuclease</fullName>
        <ecNumber evidence="10">3.1.-.-</ecNumber>
    </recommendedName>
</protein>
<dbReference type="InterPro" id="IPR005135">
    <property type="entry name" value="Endo/exonuclease/phosphatase"/>
</dbReference>
<feature type="active site" evidence="7">
    <location>
        <position position="367"/>
    </location>
</feature>
<name>A0AAV4DD92_9GAST</name>
<gene>
    <name evidence="13" type="ORF">PoB_006865900</name>
</gene>
<evidence type="ECO:0000256" key="1">
    <source>
        <dbReference type="ARBA" id="ARBA00000493"/>
    </source>
</evidence>
<feature type="site" description="Transition state stabilizer" evidence="9">
    <location>
        <position position="409"/>
    </location>
</feature>
<dbReference type="GO" id="GO:0003677">
    <property type="term" value="F:DNA binding"/>
    <property type="evidence" value="ECO:0007669"/>
    <property type="project" value="InterPro"/>
</dbReference>
<keyword evidence="8" id="KW-0464">Manganese</keyword>
<dbReference type="NCBIfam" id="TIGR00195">
    <property type="entry name" value="exoDNase_III"/>
    <property type="match status" value="1"/>
</dbReference>
<keyword evidence="14" id="KW-1185">Reference proteome</keyword>
<dbReference type="EC" id="3.1.-.-" evidence="10"/>
<feature type="binding site" evidence="8">
    <location>
        <position position="267"/>
    </location>
    <ligand>
        <name>Mg(2+)</name>
        <dbReference type="ChEBI" id="CHEBI:18420"/>
        <label>1</label>
    </ligand>
</feature>
<evidence type="ECO:0000259" key="12">
    <source>
        <dbReference type="Pfam" id="PF03372"/>
    </source>
</evidence>
<feature type="active site" description="Proton donor/acceptor" evidence="7">
    <location>
        <position position="407"/>
    </location>
</feature>
<feature type="binding site" evidence="8">
    <location>
        <position position="295"/>
    </location>
    <ligand>
        <name>Mg(2+)</name>
        <dbReference type="ChEBI" id="CHEBI:18420"/>
        <label>1</label>
    </ligand>
</feature>
<keyword evidence="5" id="KW-0378">Hydrolase</keyword>
<dbReference type="InterPro" id="IPR004808">
    <property type="entry name" value="AP_endonuc_1"/>
</dbReference>
<dbReference type="GO" id="GO:0008081">
    <property type="term" value="F:phosphoric diester hydrolase activity"/>
    <property type="evidence" value="ECO:0007669"/>
    <property type="project" value="TreeGrafter"/>
</dbReference>
<feature type="binding site" evidence="8">
    <location>
        <position position="504"/>
    </location>
    <ligand>
        <name>Mg(2+)</name>
        <dbReference type="ChEBI" id="CHEBI:18420"/>
        <label>1</label>
    </ligand>
</feature>
<dbReference type="SUPFAM" id="SSF56219">
    <property type="entry name" value="DNase I-like"/>
    <property type="match status" value="1"/>
</dbReference>
<dbReference type="InterPro" id="IPR020848">
    <property type="entry name" value="AP_endonuclease_F1_CS"/>
</dbReference>
<feature type="site" description="Important for catalytic activity" evidence="9">
    <location>
        <position position="479"/>
    </location>
</feature>
<evidence type="ECO:0000256" key="4">
    <source>
        <dbReference type="ARBA" id="ARBA00022723"/>
    </source>
</evidence>
<dbReference type="Proteomes" id="UP000735302">
    <property type="component" value="Unassembled WGS sequence"/>
</dbReference>
<dbReference type="EMBL" id="BLXT01007756">
    <property type="protein sequence ID" value="GFO42154.1"/>
    <property type="molecule type" value="Genomic_DNA"/>
</dbReference>
<feature type="binding site" evidence="8">
    <location>
        <position position="409"/>
    </location>
    <ligand>
        <name>Mg(2+)</name>
        <dbReference type="ChEBI" id="CHEBI:18420"/>
        <label>1</label>
    </ligand>
</feature>
<evidence type="ECO:0000256" key="10">
    <source>
        <dbReference type="RuleBase" id="RU362131"/>
    </source>
</evidence>
<dbReference type="GO" id="GO:0006284">
    <property type="term" value="P:base-excision repair"/>
    <property type="evidence" value="ECO:0007669"/>
    <property type="project" value="TreeGrafter"/>
</dbReference>
<dbReference type="AlphaFoldDB" id="A0AAV4DD92"/>
<dbReference type="InterPro" id="IPR020847">
    <property type="entry name" value="AP_endonuclease_F1_BS"/>
</dbReference>
<comment type="similarity">
    <text evidence="3 10">Belongs to the DNA repair enzymes AP/ExoA family.</text>
</comment>
<comment type="catalytic activity">
    <reaction evidence="1">
        <text>Exonucleolytic cleavage in the 3'- to 5'-direction to yield nucleoside 5'-phosphates.</text>
        <dbReference type="EC" id="3.1.11.2"/>
    </reaction>
</comment>
<feature type="site" description="Interaction with DNA substrate" evidence="9">
    <location>
        <position position="505"/>
    </location>
</feature>
<evidence type="ECO:0000256" key="11">
    <source>
        <dbReference type="SAM" id="MobiDB-lite"/>
    </source>
</evidence>
<dbReference type="PROSITE" id="PS51435">
    <property type="entry name" value="AP_NUCLEASE_F1_4"/>
    <property type="match status" value="1"/>
</dbReference>
<feature type="compositionally biased region" description="Basic and acidic residues" evidence="11">
    <location>
        <begin position="147"/>
        <end position="160"/>
    </location>
</feature>
<dbReference type="PROSITE" id="PS00726">
    <property type="entry name" value="AP_NUCLEASE_F1_1"/>
    <property type="match status" value="1"/>
</dbReference>
<feature type="compositionally biased region" description="Basic and acidic residues" evidence="11">
    <location>
        <begin position="193"/>
        <end position="211"/>
    </location>
</feature>
<comment type="cofactor">
    <cofactor evidence="8 10">
        <name>Mg(2+)</name>
        <dbReference type="ChEBI" id="CHEBI:18420"/>
    </cofactor>
    <cofactor evidence="8 10">
        <name>Mn(2+)</name>
        <dbReference type="ChEBI" id="CHEBI:29035"/>
    </cofactor>
    <text evidence="8 10">Probably binds two magnesium or manganese ions per subunit.</text>
</comment>